<reference evidence="2" key="1">
    <citation type="submission" date="2017-02" db="EMBL/GenBank/DDBJ databases">
        <title>Delving into the versatile metabolic prowess of the omnipresent phylum Bacteroidetes.</title>
        <authorList>
            <person name="Nobu M.K."/>
            <person name="Mei R."/>
            <person name="Narihiro T."/>
            <person name="Kuroda K."/>
            <person name="Liu W.-T."/>
        </authorList>
    </citation>
    <scope>NUCLEOTIDE SEQUENCE</scope>
    <source>
        <strain evidence="2">ADurb.Bin131</strain>
    </source>
</reference>
<comment type="caution">
    <text evidence="2">The sequence shown here is derived from an EMBL/GenBank/DDBJ whole genome shotgun (WGS) entry which is preliminary data.</text>
</comment>
<accession>A0A1V6CDR7</accession>
<organism evidence="2">
    <name type="scientific">candidate division TA06 bacterium ADurb.Bin131</name>
    <dbReference type="NCBI Taxonomy" id="1852827"/>
    <lineage>
        <taxon>Bacteria</taxon>
        <taxon>Bacteria division TA06</taxon>
    </lineage>
</organism>
<dbReference type="InterPro" id="IPR045584">
    <property type="entry name" value="Pilin-like"/>
</dbReference>
<evidence type="ECO:0000256" key="1">
    <source>
        <dbReference type="SAM" id="SignalP"/>
    </source>
</evidence>
<evidence type="ECO:0008006" key="3">
    <source>
        <dbReference type="Google" id="ProtNLM"/>
    </source>
</evidence>
<dbReference type="PROSITE" id="PS51257">
    <property type="entry name" value="PROKAR_LIPOPROTEIN"/>
    <property type="match status" value="1"/>
</dbReference>
<name>A0A1V6CDR7_UNCT6</name>
<dbReference type="AlphaFoldDB" id="A0A1V6CDR7"/>
<dbReference type="Proteomes" id="UP000485562">
    <property type="component" value="Unassembled WGS sequence"/>
</dbReference>
<feature type="chain" id="PRO_5013116455" description="Bacterial type II secretion system protein G" evidence="1">
    <location>
        <begin position="19"/>
        <end position="114"/>
    </location>
</feature>
<proteinExistence type="predicted"/>
<gene>
    <name evidence="2" type="ORF">BWX89_00174</name>
</gene>
<feature type="signal peptide" evidence="1">
    <location>
        <begin position="1"/>
        <end position="18"/>
    </location>
</feature>
<sequence>MKKMWLFFAVFVAILAVSCTKKTQQENQNQSTGNPIEQYGRVMSKTMKTAKGMDAVMPVKQLVDSFYAQEGRYPASLQELIEKNYVKQIPEPPKGYQYKYNPSTGKVSLEQINQ</sequence>
<dbReference type="SUPFAM" id="SSF54523">
    <property type="entry name" value="Pili subunits"/>
    <property type="match status" value="1"/>
</dbReference>
<keyword evidence="1" id="KW-0732">Signal</keyword>
<evidence type="ECO:0000313" key="2">
    <source>
        <dbReference type="EMBL" id="OQB75051.1"/>
    </source>
</evidence>
<dbReference type="EMBL" id="MWDQ01000024">
    <property type="protein sequence ID" value="OQB75051.1"/>
    <property type="molecule type" value="Genomic_DNA"/>
</dbReference>
<protein>
    <recommendedName>
        <fullName evidence="3">Bacterial type II secretion system protein G</fullName>
    </recommendedName>
</protein>